<feature type="transmembrane region" description="Helical" evidence="1">
    <location>
        <begin position="63"/>
        <end position="86"/>
    </location>
</feature>
<keyword evidence="1" id="KW-0812">Transmembrane</keyword>
<evidence type="ECO:0008006" key="4">
    <source>
        <dbReference type="Google" id="ProtNLM"/>
    </source>
</evidence>
<keyword evidence="1" id="KW-1133">Transmembrane helix</keyword>
<protein>
    <recommendedName>
        <fullName evidence="4">Heavy metal transporter</fullName>
    </recommendedName>
</protein>
<keyword evidence="3" id="KW-1185">Reference proteome</keyword>
<accession>A0ABP7NAX9</accession>
<comment type="caution">
    <text evidence="2">The sequence shown here is derived from an EMBL/GenBank/DDBJ whole genome shotgun (WGS) entry which is preliminary data.</text>
</comment>
<name>A0ABP7NAX9_9MICO</name>
<dbReference type="EMBL" id="BAABCP010000001">
    <property type="protein sequence ID" value="GAA3940035.1"/>
    <property type="molecule type" value="Genomic_DNA"/>
</dbReference>
<evidence type="ECO:0000256" key="1">
    <source>
        <dbReference type="SAM" id="Phobius"/>
    </source>
</evidence>
<evidence type="ECO:0000313" key="2">
    <source>
        <dbReference type="EMBL" id="GAA3940035.1"/>
    </source>
</evidence>
<reference evidence="3" key="1">
    <citation type="journal article" date="2019" name="Int. J. Syst. Evol. Microbiol.">
        <title>The Global Catalogue of Microorganisms (GCM) 10K type strain sequencing project: providing services to taxonomists for standard genome sequencing and annotation.</title>
        <authorList>
            <consortium name="The Broad Institute Genomics Platform"/>
            <consortium name="The Broad Institute Genome Sequencing Center for Infectious Disease"/>
            <person name="Wu L."/>
            <person name="Ma J."/>
        </authorList>
    </citation>
    <scope>NUCLEOTIDE SEQUENCE [LARGE SCALE GENOMIC DNA]</scope>
    <source>
        <strain evidence="3">JCM 17024</strain>
    </source>
</reference>
<dbReference type="Proteomes" id="UP001501591">
    <property type="component" value="Unassembled WGS sequence"/>
</dbReference>
<sequence length="141" mass="14929">MSPDDGSTRLSAADRARRVRVTAEQQAAPADDVVTSGIALPGSPVSEAGTVFLNGLIRAQLRLAAGCLAGFLLVGVVLTLMVMIIARTADPVLFGVPLSWLLQAYAFYPVILVFAVIYARGAARNERRYRALADDGRGTTP</sequence>
<proteinExistence type="predicted"/>
<feature type="transmembrane region" description="Helical" evidence="1">
    <location>
        <begin position="98"/>
        <end position="119"/>
    </location>
</feature>
<dbReference type="RefSeq" id="WP_344819160.1">
    <property type="nucleotide sequence ID" value="NZ_BAABCP010000001.1"/>
</dbReference>
<keyword evidence="1" id="KW-0472">Membrane</keyword>
<organism evidence="2 3">
    <name type="scientific">Microbacterium soli</name>
    <dbReference type="NCBI Taxonomy" id="446075"/>
    <lineage>
        <taxon>Bacteria</taxon>
        <taxon>Bacillati</taxon>
        <taxon>Actinomycetota</taxon>
        <taxon>Actinomycetes</taxon>
        <taxon>Micrococcales</taxon>
        <taxon>Microbacteriaceae</taxon>
        <taxon>Microbacterium</taxon>
    </lineage>
</organism>
<evidence type="ECO:0000313" key="3">
    <source>
        <dbReference type="Proteomes" id="UP001501591"/>
    </source>
</evidence>
<gene>
    <name evidence="2" type="ORF">GCM10022383_17430</name>
</gene>